<evidence type="ECO:0000313" key="1">
    <source>
        <dbReference type="EMBL" id="GIH74054.1"/>
    </source>
</evidence>
<dbReference type="AlphaFoldDB" id="A0A8J3RFS8"/>
<protein>
    <submittedName>
        <fullName evidence="1">Uncharacterized protein</fullName>
    </submittedName>
</protein>
<comment type="caution">
    <text evidence="1">The sequence shown here is derived from an EMBL/GenBank/DDBJ whole genome shotgun (WGS) entry which is preliminary data.</text>
</comment>
<sequence length="223" mass="23668">MRRCVECGCPEYGGAPGCARCLALVDALVEEGWRAFLRREFGTAVPSGVDETVIAERESATADLPRAGGTVTAERESATAVPSEADETAIAEMVVDEPSRHDWRVVDAALDRLACPECGSRLGRGPRGCPPCDLADGFRYSAIETDRPGVPPGNEHAVRVGVSVIRGAHRQSPGAVLGWRSGLPFLLEGFLPSTAQAQAMRARINAGATYEELAETYDALSRG</sequence>
<evidence type="ECO:0000313" key="2">
    <source>
        <dbReference type="Proteomes" id="UP000616724"/>
    </source>
</evidence>
<organism evidence="1 2">
    <name type="scientific">Planobispora longispora</name>
    <dbReference type="NCBI Taxonomy" id="28887"/>
    <lineage>
        <taxon>Bacteria</taxon>
        <taxon>Bacillati</taxon>
        <taxon>Actinomycetota</taxon>
        <taxon>Actinomycetes</taxon>
        <taxon>Streptosporangiales</taxon>
        <taxon>Streptosporangiaceae</taxon>
        <taxon>Planobispora</taxon>
    </lineage>
</organism>
<gene>
    <name evidence="1" type="ORF">Plo01_04830</name>
</gene>
<proteinExistence type="predicted"/>
<keyword evidence="2" id="KW-1185">Reference proteome</keyword>
<dbReference type="Proteomes" id="UP000616724">
    <property type="component" value="Unassembled WGS sequence"/>
</dbReference>
<dbReference type="EMBL" id="BOOH01000004">
    <property type="protein sequence ID" value="GIH74054.1"/>
    <property type="molecule type" value="Genomic_DNA"/>
</dbReference>
<accession>A0A8J3RFS8</accession>
<dbReference type="RefSeq" id="WP_203888799.1">
    <property type="nucleotide sequence ID" value="NZ_BOOH01000004.1"/>
</dbReference>
<name>A0A8J3RFS8_9ACTN</name>
<reference evidence="1 2" key="1">
    <citation type="submission" date="2021-01" db="EMBL/GenBank/DDBJ databases">
        <title>Whole genome shotgun sequence of Planobispora longispora NBRC 13918.</title>
        <authorList>
            <person name="Komaki H."/>
            <person name="Tamura T."/>
        </authorList>
    </citation>
    <scope>NUCLEOTIDE SEQUENCE [LARGE SCALE GENOMIC DNA]</scope>
    <source>
        <strain evidence="1 2">NBRC 13918</strain>
    </source>
</reference>